<feature type="domain" description="Reverse transcriptase" evidence="1">
    <location>
        <begin position="1"/>
        <end position="185"/>
    </location>
</feature>
<dbReference type="Pfam" id="PF00078">
    <property type="entry name" value="RVT_1"/>
    <property type="match status" value="1"/>
</dbReference>
<dbReference type="STRING" id="151549.A0A4C2A1S2"/>
<dbReference type="InterPro" id="IPR000477">
    <property type="entry name" value="RT_dom"/>
</dbReference>
<keyword evidence="2" id="KW-0695">RNA-directed DNA polymerase</keyword>
<gene>
    <name evidence="2" type="primary">RTase</name>
    <name evidence="2" type="ORF">EVAR_67694_1</name>
</gene>
<dbReference type="Proteomes" id="UP000299102">
    <property type="component" value="Unassembled WGS sequence"/>
</dbReference>
<evidence type="ECO:0000259" key="1">
    <source>
        <dbReference type="PROSITE" id="PS50878"/>
    </source>
</evidence>
<organism evidence="2 3">
    <name type="scientific">Eumeta variegata</name>
    <name type="common">Bagworm moth</name>
    <name type="synonym">Eumeta japonica</name>
    <dbReference type="NCBI Taxonomy" id="151549"/>
    <lineage>
        <taxon>Eukaryota</taxon>
        <taxon>Metazoa</taxon>
        <taxon>Ecdysozoa</taxon>
        <taxon>Arthropoda</taxon>
        <taxon>Hexapoda</taxon>
        <taxon>Insecta</taxon>
        <taxon>Pterygota</taxon>
        <taxon>Neoptera</taxon>
        <taxon>Endopterygota</taxon>
        <taxon>Lepidoptera</taxon>
        <taxon>Glossata</taxon>
        <taxon>Ditrysia</taxon>
        <taxon>Tineoidea</taxon>
        <taxon>Psychidae</taxon>
        <taxon>Oiketicinae</taxon>
        <taxon>Eumeta</taxon>
    </lineage>
</organism>
<proteinExistence type="predicted"/>
<dbReference type="OrthoDB" id="409048at2759"/>
<name>A0A4C2A1S2_EUMVA</name>
<dbReference type="SUPFAM" id="SSF56672">
    <property type="entry name" value="DNA/RNA polymerases"/>
    <property type="match status" value="1"/>
</dbReference>
<keyword evidence="2" id="KW-0548">Nucleotidyltransferase</keyword>
<dbReference type="GO" id="GO:0003964">
    <property type="term" value="F:RNA-directed DNA polymerase activity"/>
    <property type="evidence" value="ECO:0007669"/>
    <property type="project" value="UniProtKB-KW"/>
</dbReference>
<evidence type="ECO:0000313" key="2">
    <source>
        <dbReference type="EMBL" id="GBP93968.1"/>
    </source>
</evidence>
<sequence>MFERVVWDKMNLTMGSEYIPERQFGFKKGNSTVHALLKLQSDVIQNLRERRCTVAVSLDIEKAFDKAYHDGILFKMVNIGFDPSFVKLFKSFFDGRKFCVQISGRLSEYGEVLCGVPQGSVLAPHLYNIFISDFPHDYGLSQSILYADDSLLYAHDESPKMALQRVSLHLAKVDEFYSHWKIWKM</sequence>
<accession>A0A4C2A1S2</accession>
<keyword evidence="3" id="KW-1185">Reference proteome</keyword>
<dbReference type="AlphaFoldDB" id="A0A4C2A1S2"/>
<comment type="caution">
    <text evidence="2">The sequence shown here is derived from an EMBL/GenBank/DDBJ whole genome shotgun (WGS) entry which is preliminary data.</text>
</comment>
<dbReference type="EMBL" id="BGZK01002439">
    <property type="protein sequence ID" value="GBP93968.1"/>
    <property type="molecule type" value="Genomic_DNA"/>
</dbReference>
<keyword evidence="2" id="KW-0808">Transferase</keyword>
<reference evidence="2 3" key="1">
    <citation type="journal article" date="2019" name="Commun. Biol.">
        <title>The bagworm genome reveals a unique fibroin gene that provides high tensile strength.</title>
        <authorList>
            <person name="Kono N."/>
            <person name="Nakamura H."/>
            <person name="Ohtoshi R."/>
            <person name="Tomita M."/>
            <person name="Numata K."/>
            <person name="Arakawa K."/>
        </authorList>
    </citation>
    <scope>NUCLEOTIDE SEQUENCE [LARGE SCALE GENOMIC DNA]</scope>
</reference>
<dbReference type="PANTHER" id="PTHR19446">
    <property type="entry name" value="REVERSE TRANSCRIPTASES"/>
    <property type="match status" value="1"/>
</dbReference>
<evidence type="ECO:0000313" key="3">
    <source>
        <dbReference type="Proteomes" id="UP000299102"/>
    </source>
</evidence>
<dbReference type="PROSITE" id="PS50878">
    <property type="entry name" value="RT_POL"/>
    <property type="match status" value="1"/>
</dbReference>
<protein>
    <submittedName>
        <fullName evidence="2">Probable RNA-directed DNA polymerase from transposon BS</fullName>
    </submittedName>
</protein>
<dbReference type="InterPro" id="IPR043502">
    <property type="entry name" value="DNA/RNA_pol_sf"/>
</dbReference>